<keyword evidence="2 7" id="KW-0813">Transport</keyword>
<dbReference type="PROSITE" id="PS50928">
    <property type="entry name" value="ABC_TM1"/>
    <property type="match status" value="1"/>
</dbReference>
<accession>A0ABU1GGM7</accession>
<evidence type="ECO:0000256" key="2">
    <source>
        <dbReference type="ARBA" id="ARBA00022448"/>
    </source>
</evidence>
<keyword evidence="3" id="KW-1003">Cell membrane</keyword>
<protein>
    <submittedName>
        <fullName evidence="9">ABC transporter permease</fullName>
    </submittedName>
</protein>
<organism evidence="9 10">
    <name type="scientific">Vreelandella gomseomensis</name>
    <dbReference type="NCBI Taxonomy" id="370766"/>
    <lineage>
        <taxon>Bacteria</taxon>
        <taxon>Pseudomonadati</taxon>
        <taxon>Pseudomonadota</taxon>
        <taxon>Gammaproteobacteria</taxon>
        <taxon>Oceanospirillales</taxon>
        <taxon>Halomonadaceae</taxon>
        <taxon>Vreelandella</taxon>
    </lineage>
</organism>
<proteinExistence type="inferred from homology"/>
<keyword evidence="10" id="KW-1185">Reference proteome</keyword>
<comment type="similarity">
    <text evidence="7">Belongs to the binding-protein-dependent transport system permease family.</text>
</comment>
<dbReference type="EMBL" id="JARWAI010000014">
    <property type="protein sequence ID" value="MDR5876462.1"/>
    <property type="molecule type" value="Genomic_DNA"/>
</dbReference>
<evidence type="ECO:0000256" key="5">
    <source>
        <dbReference type="ARBA" id="ARBA00022989"/>
    </source>
</evidence>
<dbReference type="PANTHER" id="PTHR43386:SF23">
    <property type="entry name" value="ABC TRANSPORTER"/>
    <property type="match status" value="1"/>
</dbReference>
<feature type="transmembrane region" description="Helical" evidence="7">
    <location>
        <begin position="116"/>
        <end position="140"/>
    </location>
</feature>
<gene>
    <name evidence="9" type="ORF">QC815_16250</name>
</gene>
<dbReference type="InterPro" id="IPR050366">
    <property type="entry name" value="BP-dependent_transpt_permease"/>
</dbReference>
<evidence type="ECO:0000313" key="9">
    <source>
        <dbReference type="EMBL" id="MDR5876462.1"/>
    </source>
</evidence>
<evidence type="ECO:0000256" key="4">
    <source>
        <dbReference type="ARBA" id="ARBA00022692"/>
    </source>
</evidence>
<evidence type="ECO:0000313" key="10">
    <source>
        <dbReference type="Proteomes" id="UP001269267"/>
    </source>
</evidence>
<sequence length="267" mass="28600">MSQPRLSALLGTALAALLLAGVMIVAAGLGDAPRQMHFDARLTPPSTDFWFGTDALGRDMAARTLAGLTLSFWVGSLAALFGTLIALGMALTAMLGPRWDALVSLAIDTLLSVPHLLLLLMIAFTLGGGTHAVIIAVALSHWPRLARVLRAELLHLRQAPYVQISQALGKSRRFIVRYHWMPQVLPQCLVGALLLFPHAVLHEAALSFLGVGLSAEQPAIGVLLGESMRHVSGGDWWLGVFPGAGLLLMVLCIQRLGETLRRAWSTS</sequence>
<dbReference type="Pfam" id="PF00528">
    <property type="entry name" value="BPD_transp_1"/>
    <property type="match status" value="1"/>
</dbReference>
<keyword evidence="4 7" id="KW-0812">Transmembrane</keyword>
<evidence type="ECO:0000259" key="8">
    <source>
        <dbReference type="PROSITE" id="PS50928"/>
    </source>
</evidence>
<evidence type="ECO:0000256" key="7">
    <source>
        <dbReference type="RuleBase" id="RU363032"/>
    </source>
</evidence>
<feature type="transmembrane region" description="Helical" evidence="7">
    <location>
        <begin position="70"/>
        <end position="96"/>
    </location>
</feature>
<dbReference type="RefSeq" id="WP_310540995.1">
    <property type="nucleotide sequence ID" value="NZ_JARWAI010000014.1"/>
</dbReference>
<evidence type="ECO:0000256" key="1">
    <source>
        <dbReference type="ARBA" id="ARBA00004651"/>
    </source>
</evidence>
<feature type="domain" description="ABC transmembrane type-1" evidence="8">
    <location>
        <begin position="68"/>
        <end position="257"/>
    </location>
</feature>
<comment type="subcellular location">
    <subcellularLocation>
        <location evidence="1 7">Cell membrane</location>
        <topology evidence="1 7">Multi-pass membrane protein</topology>
    </subcellularLocation>
</comment>
<dbReference type="InterPro" id="IPR000515">
    <property type="entry name" value="MetI-like"/>
</dbReference>
<dbReference type="PANTHER" id="PTHR43386">
    <property type="entry name" value="OLIGOPEPTIDE TRANSPORT SYSTEM PERMEASE PROTEIN APPC"/>
    <property type="match status" value="1"/>
</dbReference>
<dbReference type="CDD" id="cd06261">
    <property type="entry name" value="TM_PBP2"/>
    <property type="match status" value="1"/>
</dbReference>
<keyword evidence="6 7" id="KW-0472">Membrane</keyword>
<dbReference type="InterPro" id="IPR035906">
    <property type="entry name" value="MetI-like_sf"/>
</dbReference>
<evidence type="ECO:0000256" key="3">
    <source>
        <dbReference type="ARBA" id="ARBA00022475"/>
    </source>
</evidence>
<dbReference type="Proteomes" id="UP001269267">
    <property type="component" value="Unassembled WGS sequence"/>
</dbReference>
<reference evidence="9 10" key="1">
    <citation type="submission" date="2023-04" db="EMBL/GenBank/DDBJ databases">
        <title>A long-awaited taxogenomic arrangement of the family Halomonadaceae.</title>
        <authorList>
            <person name="De La Haba R."/>
            <person name="Chuvochina M."/>
            <person name="Wittouck S."/>
            <person name="Arahal D.R."/>
            <person name="Sanchez-Porro C."/>
            <person name="Hugenholtz P."/>
            <person name="Ventosa A."/>
        </authorList>
    </citation>
    <scope>NUCLEOTIDE SEQUENCE [LARGE SCALE GENOMIC DNA]</scope>
    <source>
        <strain evidence="9 10">DSM 18042</strain>
    </source>
</reference>
<keyword evidence="5 7" id="KW-1133">Transmembrane helix</keyword>
<comment type="caution">
    <text evidence="9">The sequence shown here is derived from an EMBL/GenBank/DDBJ whole genome shotgun (WGS) entry which is preliminary data.</text>
</comment>
<feature type="transmembrane region" description="Helical" evidence="7">
    <location>
        <begin position="236"/>
        <end position="253"/>
    </location>
</feature>
<dbReference type="SUPFAM" id="SSF161098">
    <property type="entry name" value="MetI-like"/>
    <property type="match status" value="1"/>
</dbReference>
<feature type="transmembrane region" description="Helical" evidence="7">
    <location>
        <begin position="6"/>
        <end position="29"/>
    </location>
</feature>
<evidence type="ECO:0000256" key="6">
    <source>
        <dbReference type="ARBA" id="ARBA00023136"/>
    </source>
</evidence>
<name>A0ABU1GGM7_9GAMM</name>
<dbReference type="Gene3D" id="1.10.3720.10">
    <property type="entry name" value="MetI-like"/>
    <property type="match status" value="1"/>
</dbReference>